<evidence type="ECO:0000313" key="1">
    <source>
        <dbReference type="EMBL" id="SHJ77356.1"/>
    </source>
</evidence>
<dbReference type="AlphaFoldDB" id="A0A1M6M1U7"/>
<keyword evidence="2" id="KW-1185">Reference proteome</keyword>
<gene>
    <name evidence="1" type="ORF">SAMN02745243_01345</name>
</gene>
<sequence>MNRKEMMLTMNEWLNHPTLKDMDPIKVELIKMAAKQADGKSGKELAPIMMSLIGNANKQKIHFTGDEIDLIFSVLKEGKSKKEQAEIDKTIQLVHSFFRKKA</sequence>
<proteinExistence type="predicted"/>
<protein>
    <submittedName>
        <fullName evidence="1">Uncharacterized protein</fullName>
    </submittedName>
</protein>
<name>A0A1M6M1U7_9FIRM</name>
<dbReference type="Proteomes" id="UP000184301">
    <property type="component" value="Unassembled WGS sequence"/>
</dbReference>
<accession>A0A1M6M1U7</accession>
<dbReference type="EMBL" id="FQZY01000016">
    <property type="protein sequence ID" value="SHJ77356.1"/>
    <property type="molecule type" value="Genomic_DNA"/>
</dbReference>
<organism evidence="1 2">
    <name type="scientific">Hespellia stercorisuis DSM 15480</name>
    <dbReference type="NCBI Taxonomy" id="1121950"/>
    <lineage>
        <taxon>Bacteria</taxon>
        <taxon>Bacillati</taxon>
        <taxon>Bacillota</taxon>
        <taxon>Clostridia</taxon>
        <taxon>Lachnospirales</taxon>
        <taxon>Lachnospiraceae</taxon>
        <taxon>Hespellia</taxon>
    </lineage>
</organism>
<reference evidence="1 2" key="1">
    <citation type="submission" date="2016-11" db="EMBL/GenBank/DDBJ databases">
        <authorList>
            <person name="Jaros S."/>
            <person name="Januszkiewicz K."/>
            <person name="Wedrychowicz H."/>
        </authorList>
    </citation>
    <scope>NUCLEOTIDE SEQUENCE [LARGE SCALE GENOMIC DNA]</scope>
    <source>
        <strain evidence="1 2">DSM 15480</strain>
    </source>
</reference>
<evidence type="ECO:0000313" key="2">
    <source>
        <dbReference type="Proteomes" id="UP000184301"/>
    </source>
</evidence>